<name>A0A6J7GVU7_9ZZZZ</name>
<feature type="compositionally biased region" description="Low complexity" evidence="1">
    <location>
        <begin position="304"/>
        <end position="327"/>
    </location>
</feature>
<feature type="region of interest" description="Disordered" evidence="1">
    <location>
        <begin position="303"/>
        <end position="327"/>
    </location>
</feature>
<accession>A0A6J7GVU7</accession>
<protein>
    <submittedName>
        <fullName evidence="2">Unannotated protein</fullName>
    </submittedName>
</protein>
<reference evidence="2" key="1">
    <citation type="submission" date="2020-05" db="EMBL/GenBank/DDBJ databases">
        <authorList>
            <person name="Chiriac C."/>
            <person name="Salcher M."/>
            <person name="Ghai R."/>
            <person name="Kavagutti S V."/>
        </authorList>
    </citation>
    <scope>NUCLEOTIDE SEQUENCE</scope>
</reference>
<evidence type="ECO:0000313" key="2">
    <source>
        <dbReference type="EMBL" id="CAB4911822.1"/>
    </source>
</evidence>
<gene>
    <name evidence="2" type="ORF">UFOPK3564_01298</name>
</gene>
<sequence>MLRGIGDALQPHAAVVAGVEVVGAVAGGEDVRVLGPTVVVDDDAVLDGQPGVLRQLDVREDADTDDDEVGREELAAGESDAADTVVAFERLDADAEPEVDPLLSVDAVVERGDLGGGDALEDAFCDLDDRDLDAQLPQRRRGFETDVAGADDHRSLGRPEAVADGPDVGGVAQVVNACEVHPGDVQRSRSRAQAEDELVVAHGVAVVQRDGLGFSADSGDPGLAEGHLLLLVERRLADVEVLDRRRPREERLRQRRPLVGQRRLVADQQDLAVPSVPAQADAQLCAGVAGADDDHPIRLHACLRSPSSPEVSRPSWGSAAPSSSRSP</sequence>
<proteinExistence type="predicted"/>
<evidence type="ECO:0000256" key="1">
    <source>
        <dbReference type="SAM" id="MobiDB-lite"/>
    </source>
</evidence>
<organism evidence="2">
    <name type="scientific">freshwater metagenome</name>
    <dbReference type="NCBI Taxonomy" id="449393"/>
    <lineage>
        <taxon>unclassified sequences</taxon>
        <taxon>metagenomes</taxon>
        <taxon>ecological metagenomes</taxon>
    </lineage>
</organism>
<dbReference type="AlphaFoldDB" id="A0A6J7GVU7"/>
<dbReference type="EMBL" id="CAFBMK010000060">
    <property type="protein sequence ID" value="CAB4911822.1"/>
    <property type="molecule type" value="Genomic_DNA"/>
</dbReference>